<feature type="transmembrane region" description="Helical" evidence="14">
    <location>
        <begin position="251"/>
        <end position="272"/>
    </location>
</feature>
<name>C1FFV6_MICCC</name>
<evidence type="ECO:0000313" key="15">
    <source>
        <dbReference type="EMBL" id="ACO69439.1"/>
    </source>
</evidence>
<feature type="transmembrane region" description="Helical" evidence="14">
    <location>
        <begin position="200"/>
        <end position="221"/>
    </location>
</feature>
<keyword evidence="6 14" id="KW-1133">Transmembrane helix</keyword>
<feature type="transmembrane region" description="Helical" evidence="14">
    <location>
        <begin position="375"/>
        <end position="394"/>
    </location>
</feature>
<dbReference type="InterPro" id="IPR030659">
    <property type="entry name" value="SecY_CS"/>
</dbReference>
<dbReference type="PROSITE" id="PS00756">
    <property type="entry name" value="SECY_2"/>
    <property type="match status" value="1"/>
</dbReference>
<evidence type="ECO:0000256" key="6">
    <source>
        <dbReference type="ARBA" id="ARBA00022989"/>
    </source>
</evidence>
<dbReference type="GO" id="GO:0016020">
    <property type="term" value="C:membrane"/>
    <property type="evidence" value="ECO:0007669"/>
    <property type="project" value="UniProtKB-SubCell"/>
</dbReference>
<comment type="subcellular location">
    <subcellularLocation>
        <location evidence="1 12">Membrane</location>
        <topology evidence="1 12">Multi-pass membrane protein</topology>
    </subcellularLocation>
</comment>
<dbReference type="AlphaFoldDB" id="C1FFV6"/>
<protein>
    <recommendedName>
        <fullName evidence="10">Protein translocase subunit SecY</fullName>
    </recommendedName>
    <alternativeName>
        <fullName evidence="9">CpSecY</fullName>
    </alternativeName>
</protein>
<reference evidence="15 16" key="1">
    <citation type="journal article" date="2009" name="Science">
        <title>Green evolution and dynamic adaptations revealed by genomes of the marine picoeukaryotes Micromonas.</title>
        <authorList>
            <person name="Worden A.Z."/>
            <person name="Lee J.H."/>
            <person name="Mock T."/>
            <person name="Rouze P."/>
            <person name="Simmons M.P."/>
            <person name="Aerts A.L."/>
            <person name="Allen A.E."/>
            <person name="Cuvelier M.L."/>
            <person name="Derelle E."/>
            <person name="Everett M.V."/>
            <person name="Foulon E."/>
            <person name="Grimwood J."/>
            <person name="Gundlach H."/>
            <person name="Henrissat B."/>
            <person name="Napoli C."/>
            <person name="McDonald S.M."/>
            <person name="Parker M.S."/>
            <person name="Rombauts S."/>
            <person name="Salamov A."/>
            <person name="Von Dassow P."/>
            <person name="Badger J.H."/>
            <person name="Coutinho P.M."/>
            <person name="Demir E."/>
            <person name="Dubchak I."/>
            <person name="Gentemann C."/>
            <person name="Eikrem W."/>
            <person name="Gready J.E."/>
            <person name="John U."/>
            <person name="Lanier W."/>
            <person name="Lindquist E.A."/>
            <person name="Lucas S."/>
            <person name="Mayer K.F."/>
            <person name="Moreau H."/>
            <person name="Not F."/>
            <person name="Otillar R."/>
            <person name="Panaud O."/>
            <person name="Pangilinan J."/>
            <person name="Paulsen I."/>
            <person name="Piegu B."/>
            <person name="Poliakov A."/>
            <person name="Robbens S."/>
            <person name="Schmutz J."/>
            <person name="Toulza E."/>
            <person name="Wyss T."/>
            <person name="Zelensky A."/>
            <person name="Zhou K."/>
            <person name="Armbrust E.V."/>
            <person name="Bhattacharya D."/>
            <person name="Goodenough U.W."/>
            <person name="Van de Peer Y."/>
            <person name="Grigoriev I.V."/>
        </authorList>
    </citation>
    <scope>NUCLEOTIDE SEQUENCE [LARGE SCALE GENOMIC DNA]</scope>
    <source>
        <strain evidence="16">RCC299 / NOUM17</strain>
    </source>
</reference>
<evidence type="ECO:0000256" key="3">
    <source>
        <dbReference type="ARBA" id="ARBA00022448"/>
    </source>
</evidence>
<keyword evidence="8 14" id="KW-0472">Membrane</keyword>
<dbReference type="PANTHER" id="PTHR10906">
    <property type="entry name" value="SECY/SEC61-ALPHA FAMILY MEMBER"/>
    <property type="match status" value="1"/>
</dbReference>
<dbReference type="PRINTS" id="PR00303">
    <property type="entry name" value="SECYTRNLCASE"/>
</dbReference>
<dbReference type="OrthoDB" id="361383at2759"/>
<evidence type="ECO:0000256" key="14">
    <source>
        <dbReference type="SAM" id="Phobius"/>
    </source>
</evidence>
<keyword evidence="4 12" id="KW-0812">Transmembrane</keyword>
<feature type="transmembrane region" description="Helical" evidence="14">
    <location>
        <begin position="138"/>
        <end position="158"/>
    </location>
</feature>
<evidence type="ECO:0000256" key="5">
    <source>
        <dbReference type="ARBA" id="ARBA00022927"/>
    </source>
</evidence>
<dbReference type="RefSeq" id="XP_002508181.1">
    <property type="nucleotide sequence ID" value="XM_002508135.1"/>
</dbReference>
<dbReference type="GO" id="GO:0015031">
    <property type="term" value="P:protein transport"/>
    <property type="evidence" value="ECO:0007669"/>
    <property type="project" value="UniProtKB-KW"/>
</dbReference>
<feature type="transmembrane region" description="Helical" evidence="14">
    <location>
        <begin position="64"/>
        <end position="91"/>
    </location>
</feature>
<dbReference type="EMBL" id="CP001575">
    <property type="protein sequence ID" value="ACO69439.1"/>
    <property type="molecule type" value="Genomic_DNA"/>
</dbReference>
<evidence type="ECO:0000313" key="16">
    <source>
        <dbReference type="Proteomes" id="UP000002009"/>
    </source>
</evidence>
<evidence type="ECO:0000256" key="12">
    <source>
        <dbReference type="RuleBase" id="RU003484"/>
    </source>
</evidence>
<evidence type="ECO:0000256" key="4">
    <source>
        <dbReference type="ARBA" id="ARBA00022692"/>
    </source>
</evidence>
<feature type="transmembrane region" description="Helical" evidence="14">
    <location>
        <begin position="170"/>
        <end position="188"/>
    </location>
</feature>
<evidence type="ECO:0000256" key="1">
    <source>
        <dbReference type="ARBA" id="ARBA00004141"/>
    </source>
</evidence>
<keyword evidence="16" id="KW-1185">Reference proteome</keyword>
<evidence type="ECO:0000256" key="8">
    <source>
        <dbReference type="ARBA" id="ARBA00023136"/>
    </source>
</evidence>
<dbReference type="NCBIfam" id="TIGR00967">
    <property type="entry name" value="3a0501s007"/>
    <property type="match status" value="1"/>
</dbReference>
<feature type="transmembrane region" description="Helical" evidence="14">
    <location>
        <begin position="351"/>
        <end position="369"/>
    </location>
</feature>
<evidence type="ECO:0000256" key="10">
    <source>
        <dbReference type="ARBA" id="ARBA00039733"/>
    </source>
</evidence>
<dbReference type="SUPFAM" id="SSF103491">
    <property type="entry name" value="Preprotein translocase SecY subunit"/>
    <property type="match status" value="1"/>
</dbReference>
<dbReference type="InterPro" id="IPR002208">
    <property type="entry name" value="SecY/SEC61-alpha"/>
</dbReference>
<dbReference type="Pfam" id="PF00344">
    <property type="entry name" value="SecY"/>
    <property type="match status" value="1"/>
</dbReference>
<dbReference type="HAMAP" id="MF_01465">
    <property type="entry name" value="SecY"/>
    <property type="match status" value="1"/>
</dbReference>
<gene>
    <name evidence="15" type="ORF">MICPUN_91438</name>
</gene>
<keyword evidence="7 12" id="KW-0811">Translocation</keyword>
<dbReference type="Gene3D" id="1.10.3370.10">
    <property type="entry name" value="SecY subunit domain"/>
    <property type="match status" value="1"/>
</dbReference>
<evidence type="ECO:0000256" key="7">
    <source>
        <dbReference type="ARBA" id="ARBA00023010"/>
    </source>
</evidence>
<evidence type="ECO:0000256" key="11">
    <source>
        <dbReference type="ARBA" id="ARBA00055151"/>
    </source>
</evidence>
<dbReference type="InterPro" id="IPR026593">
    <property type="entry name" value="SecY"/>
</dbReference>
<evidence type="ECO:0000256" key="13">
    <source>
        <dbReference type="RuleBase" id="RU004349"/>
    </source>
</evidence>
<organism evidence="15 16">
    <name type="scientific">Micromonas commoda (strain RCC299 / NOUM17 / CCMP2709)</name>
    <name type="common">Picoplanktonic green alga</name>
    <dbReference type="NCBI Taxonomy" id="296587"/>
    <lineage>
        <taxon>Eukaryota</taxon>
        <taxon>Viridiplantae</taxon>
        <taxon>Chlorophyta</taxon>
        <taxon>Mamiellophyceae</taxon>
        <taxon>Mamiellales</taxon>
        <taxon>Mamiellaceae</taxon>
        <taxon>Micromonas</taxon>
    </lineage>
</organism>
<evidence type="ECO:0000256" key="9">
    <source>
        <dbReference type="ARBA" id="ARBA00031059"/>
    </source>
</evidence>
<dbReference type="Proteomes" id="UP000002009">
    <property type="component" value="Chromosome 8"/>
</dbReference>
<accession>C1FFV6</accession>
<feature type="transmembrane region" description="Helical" evidence="14">
    <location>
        <begin position="292"/>
        <end position="310"/>
    </location>
</feature>
<comment type="function">
    <text evidence="11">The central subunit of the protein translocation channel SecYE. Consists of two halves formed by TMs 1-5 and 6-10. These two domains form a lateral gate at the front which open onto the bilayer between TMs 2 and 7, and are clamped together by SecE at the back. The channel is closed by both a pore ring composed of hydrophobic SecY resides and a short helix (helix 2A) on the extracellular side of the membrane which forms a plug.</text>
</comment>
<evidence type="ECO:0000256" key="2">
    <source>
        <dbReference type="ARBA" id="ARBA00005751"/>
    </source>
</evidence>
<comment type="similarity">
    <text evidence="2 13">Belongs to the SecY/SEC61-alpha family.</text>
</comment>
<dbReference type="FunFam" id="1.10.3370.10:FF:000001">
    <property type="entry name" value="Preprotein translocase subunit SecY"/>
    <property type="match status" value="1"/>
</dbReference>
<dbReference type="GeneID" id="8245526"/>
<sequence>MNDFMNSKLPGKIGTVLLLLILSRVGTYIPISGVDRDAFAESLQGGGNVLGYVDTLTGGSISKLGIFSLGIVPYINSSIIFQLLTSVFPSLKKLQKEEGEAGRRKFQQYQRYGALGFAVVQAVGQCLYVRPFVEDFNLGWLVESSAVLTAGAMILLYIGEVLTELKLGNGTSLLIFTNIISSLPSSFGQTLSQASEKGDAATVLPVFFGAFFLTTLGIVYVQEAERKIPMNYSTRFQAGGLAKSSYLPFKVNSAGVMPIIFASSLLALPATLARFAPNPVIIGAAKAVYPGGVAYVPVNIALICFFNYFYTFLQLEPKDVADQLKRQGASIPGVRPGAATSGYITRVLERLSILGSVFLGFLALAPTAVEGITGLTTFRGFAGTSLLILVGVATDTTRKVRSEIVMSRYDTSLDDFYKDMPKK</sequence>
<proteinExistence type="inferred from homology"/>
<feature type="transmembrane region" description="Helical" evidence="14">
    <location>
        <begin position="112"/>
        <end position="132"/>
    </location>
</feature>
<keyword evidence="5 12" id="KW-0653">Protein transport</keyword>
<dbReference type="PROSITE" id="PS00755">
    <property type="entry name" value="SECY_1"/>
    <property type="match status" value="1"/>
</dbReference>
<dbReference type="InterPro" id="IPR023201">
    <property type="entry name" value="SecY_dom_sf"/>
</dbReference>
<keyword evidence="3 12" id="KW-0813">Transport</keyword>
<dbReference type="PIRSF" id="PIRSF004557">
    <property type="entry name" value="SecY"/>
    <property type="match status" value="1"/>
</dbReference>